<dbReference type="InterPro" id="IPR002110">
    <property type="entry name" value="Ankyrin_rpt"/>
</dbReference>
<evidence type="ECO:0000256" key="3">
    <source>
        <dbReference type="PROSITE-ProRule" id="PRU00023"/>
    </source>
</evidence>
<dbReference type="Proteomes" id="UP000609879">
    <property type="component" value="Unassembled WGS sequence"/>
</dbReference>
<feature type="repeat" description="ANK" evidence="3">
    <location>
        <begin position="432"/>
        <end position="465"/>
    </location>
</feature>
<dbReference type="PROSITE" id="PS50088">
    <property type="entry name" value="ANK_REPEAT"/>
    <property type="match status" value="2"/>
</dbReference>
<evidence type="ECO:0000256" key="1">
    <source>
        <dbReference type="ARBA" id="ARBA00022737"/>
    </source>
</evidence>
<keyword evidence="2 3" id="KW-0040">ANK repeat</keyword>
<comment type="caution">
    <text evidence="4">The sequence shown here is derived from an EMBL/GenBank/DDBJ whole genome shotgun (WGS) entry which is preliminary data.</text>
</comment>
<dbReference type="PROSITE" id="PS50297">
    <property type="entry name" value="ANK_REP_REGION"/>
    <property type="match status" value="2"/>
</dbReference>
<feature type="repeat" description="ANK" evidence="3">
    <location>
        <begin position="399"/>
        <end position="431"/>
    </location>
</feature>
<reference evidence="4 5" key="1">
    <citation type="submission" date="2021-01" db="EMBL/GenBank/DDBJ databases">
        <title>Whole genome shotgun sequence of Actinoplanes deccanensis NBRC 13994.</title>
        <authorList>
            <person name="Komaki H."/>
            <person name="Tamura T."/>
        </authorList>
    </citation>
    <scope>NUCLEOTIDE SEQUENCE [LARGE SCALE GENOMIC DNA]</scope>
    <source>
        <strain evidence="4 5">NBRC 13994</strain>
    </source>
</reference>
<dbReference type="Gene3D" id="1.25.40.20">
    <property type="entry name" value="Ankyrin repeat-containing domain"/>
    <property type="match status" value="1"/>
</dbReference>
<organism evidence="4 5">
    <name type="scientific">Paractinoplanes deccanensis</name>
    <dbReference type="NCBI Taxonomy" id="113561"/>
    <lineage>
        <taxon>Bacteria</taxon>
        <taxon>Bacillati</taxon>
        <taxon>Actinomycetota</taxon>
        <taxon>Actinomycetes</taxon>
        <taxon>Micromonosporales</taxon>
        <taxon>Micromonosporaceae</taxon>
        <taxon>Paractinoplanes</taxon>
    </lineage>
</organism>
<dbReference type="RefSeq" id="WP_203771017.1">
    <property type="nucleotide sequence ID" value="NZ_BAAABO010000002.1"/>
</dbReference>
<evidence type="ECO:0000313" key="5">
    <source>
        <dbReference type="Proteomes" id="UP000609879"/>
    </source>
</evidence>
<dbReference type="EMBL" id="BOMI01000116">
    <property type="protein sequence ID" value="GID77243.1"/>
    <property type="molecule type" value="Genomic_DNA"/>
</dbReference>
<dbReference type="InterPro" id="IPR036770">
    <property type="entry name" value="Ankyrin_rpt-contain_sf"/>
</dbReference>
<dbReference type="PANTHER" id="PTHR24171">
    <property type="entry name" value="ANKYRIN REPEAT DOMAIN-CONTAINING PROTEIN 39-RELATED"/>
    <property type="match status" value="1"/>
</dbReference>
<sequence length="500" mass="54658">MSDLATWQRIRRYAVPERMIAECTAARERGDWRAACAAADVAVGFDSPAGVEDLVAGFAPDLLRWHLPRALGGYTTLATDASYVLYGTSPVTAGTKVLVVHAPVSVLGSQQLRLEIAAYGSLNATRVIRLAPHLWDARRAGELRAVVGGPTSPHTPLGSGVPAWAEAGVEATVDDEGSTPFDLARLAWLDPFLLAAEARRVAALFGSPSWAIWFDYNNLAKVDVEGGAVRLTAISLDWRSRRREDHNQLPQLSAALLRPSADLDLVRSGRTRVTELHPLVREALFPAAAAPAAAPAPAEPPIRVRCRGVWHEIEHAHGRLVLREHTAAEEQRERALLAFGGTVSGCFAAAQAWSGKPGRLPKRLRAIREDLWQRIIHGGTRTVLEMLDAGLDPALRNGRGHTLMHMVRSFDHTRLLPRLLAEGADINARDRQGSTPLYLAVTQDWPAGLIRAMVDAGADPRVPNQDDMSVLEYLDEMLEYMEHRGEDFHAVATYIQERAA</sequence>
<keyword evidence="5" id="KW-1185">Reference proteome</keyword>
<evidence type="ECO:0008006" key="6">
    <source>
        <dbReference type="Google" id="ProtNLM"/>
    </source>
</evidence>
<proteinExistence type="predicted"/>
<dbReference type="SUPFAM" id="SSF48403">
    <property type="entry name" value="Ankyrin repeat"/>
    <property type="match status" value="1"/>
</dbReference>
<evidence type="ECO:0000313" key="4">
    <source>
        <dbReference type="EMBL" id="GID77243.1"/>
    </source>
</evidence>
<protein>
    <recommendedName>
        <fullName evidence="6">Ankyrin repeat domain-containing protein</fullName>
    </recommendedName>
</protein>
<gene>
    <name evidence="4" type="ORF">Ade02nite_58840</name>
</gene>
<name>A0ABQ3YB40_9ACTN</name>
<accession>A0ABQ3YB40</accession>
<keyword evidence="1" id="KW-0677">Repeat</keyword>
<dbReference type="PANTHER" id="PTHR24171:SF8">
    <property type="entry name" value="BRCA1-ASSOCIATED RING DOMAIN PROTEIN 1"/>
    <property type="match status" value="1"/>
</dbReference>
<evidence type="ECO:0000256" key="2">
    <source>
        <dbReference type="ARBA" id="ARBA00023043"/>
    </source>
</evidence>